<protein>
    <submittedName>
        <fullName evidence="1">Putative citrate synthase 1, mitochondrial</fullName>
    </submittedName>
</protein>
<dbReference type="InterPro" id="IPR016142">
    <property type="entry name" value="Citrate_synth-like_lrg_a-sub"/>
</dbReference>
<dbReference type="GO" id="GO:0006099">
    <property type="term" value="P:tricarboxylic acid cycle"/>
    <property type="evidence" value="ECO:0007669"/>
    <property type="project" value="TreeGrafter"/>
</dbReference>
<dbReference type="GO" id="GO:0005759">
    <property type="term" value="C:mitochondrial matrix"/>
    <property type="evidence" value="ECO:0007669"/>
    <property type="project" value="TreeGrafter"/>
</dbReference>
<evidence type="ECO:0000313" key="1">
    <source>
        <dbReference type="EMBL" id="KYN01701.1"/>
    </source>
</evidence>
<dbReference type="Pfam" id="PF00285">
    <property type="entry name" value="Citrate_synt"/>
    <property type="match status" value="1"/>
</dbReference>
<dbReference type="Proteomes" id="UP000078542">
    <property type="component" value="Unassembled WGS sequence"/>
</dbReference>
<proteinExistence type="predicted"/>
<organism evidence="1 2">
    <name type="scientific">Cyphomyrmex costatus</name>
    <dbReference type="NCBI Taxonomy" id="456900"/>
    <lineage>
        <taxon>Eukaryota</taxon>
        <taxon>Metazoa</taxon>
        <taxon>Ecdysozoa</taxon>
        <taxon>Arthropoda</taxon>
        <taxon>Hexapoda</taxon>
        <taxon>Insecta</taxon>
        <taxon>Pterygota</taxon>
        <taxon>Neoptera</taxon>
        <taxon>Endopterygota</taxon>
        <taxon>Hymenoptera</taxon>
        <taxon>Apocrita</taxon>
        <taxon>Aculeata</taxon>
        <taxon>Formicoidea</taxon>
        <taxon>Formicidae</taxon>
        <taxon>Myrmicinae</taxon>
        <taxon>Cyphomyrmex</taxon>
    </lineage>
</organism>
<accession>A0A151IHS3</accession>
<sequence length="482" mass="54578">MLRLSRGLRCEKAHLFALRDRRRNCITQFPGDRKASFGTGEQHVLTVSKTRGEPSTSTNLKEALCEKIPVHHDLLRNFRLHFGPSVISQITVENLYTGLNDIIYRGLTIPEVIALLPREGNSPSAEAVFWLLLTGDVPTQQQTASLIADWTLRRKKCAEWWSGPRGETIASVLRSMPETITPLHKLSVALTIFDISKTAKEAKRHGAMPYTYWEKIFIHNYLVLHIIVYAKQCLLGFKYTYEDGMEFLATLPAIIGLIAKGQTLTNVSGDGDWVQFLLDCLRNVNESLDGRKSSIADFLRLYITLNADDDGGAPIAHVTEILGSTDLHINEVLASTVLGYVDEPKSGTMLEWKELQKKIKNTLGRTWTEHALKTCVLNLLSRRDKLIGHKEADFCDPRYTALLHYAKQHLASNSEIKYYGLEDMRFNQTIYYMARALGAIASIIWTKIVNAPIEHPISSCTYSYIESICDNGIKKRKRRIRK</sequence>
<keyword evidence="2" id="KW-1185">Reference proteome</keyword>
<reference evidence="1 2" key="1">
    <citation type="submission" date="2016-03" db="EMBL/GenBank/DDBJ databases">
        <title>Cyphomyrmex costatus WGS genome.</title>
        <authorList>
            <person name="Nygaard S."/>
            <person name="Hu H."/>
            <person name="Boomsma J."/>
            <person name="Zhang G."/>
        </authorList>
    </citation>
    <scope>NUCLEOTIDE SEQUENCE [LARGE SCALE GENOMIC DNA]</scope>
    <source>
        <strain evidence="1">MS0001</strain>
        <tissue evidence="1">Whole body</tissue>
    </source>
</reference>
<dbReference type="AlphaFoldDB" id="A0A151IHS3"/>
<dbReference type="EMBL" id="KQ977586">
    <property type="protein sequence ID" value="KYN01701.1"/>
    <property type="molecule type" value="Genomic_DNA"/>
</dbReference>
<dbReference type="Gene3D" id="1.10.580.10">
    <property type="entry name" value="Citrate Synthase, domain 1"/>
    <property type="match status" value="1"/>
</dbReference>
<dbReference type="GO" id="GO:0005975">
    <property type="term" value="P:carbohydrate metabolic process"/>
    <property type="evidence" value="ECO:0007669"/>
    <property type="project" value="TreeGrafter"/>
</dbReference>
<evidence type="ECO:0000313" key="2">
    <source>
        <dbReference type="Proteomes" id="UP000078542"/>
    </source>
</evidence>
<dbReference type="InterPro" id="IPR002020">
    <property type="entry name" value="Citrate_synthase"/>
</dbReference>
<dbReference type="STRING" id="456900.A0A151IHS3"/>
<dbReference type="InterPro" id="IPR036969">
    <property type="entry name" value="Citrate_synthase_sf"/>
</dbReference>
<dbReference type="PANTHER" id="PTHR11739:SF8">
    <property type="entry name" value="CITRATE SYNTHASE, MITOCHONDRIAL"/>
    <property type="match status" value="1"/>
</dbReference>
<dbReference type="SUPFAM" id="SSF48256">
    <property type="entry name" value="Citrate synthase"/>
    <property type="match status" value="1"/>
</dbReference>
<name>A0A151IHS3_9HYME</name>
<dbReference type="PANTHER" id="PTHR11739">
    <property type="entry name" value="CITRATE SYNTHASE"/>
    <property type="match status" value="1"/>
</dbReference>
<gene>
    <name evidence="1" type="ORF">ALC62_07530</name>
</gene>
<dbReference type="GO" id="GO:0046912">
    <property type="term" value="F:acyltransferase activity, acyl groups converted into alkyl on transfer"/>
    <property type="evidence" value="ECO:0007669"/>
    <property type="project" value="InterPro"/>
</dbReference>